<comment type="caution">
    <text evidence="2">The sequence shown here is derived from an EMBL/GenBank/DDBJ whole genome shotgun (WGS) entry which is preliminary data.</text>
</comment>
<keyword evidence="1" id="KW-1133">Transmembrane helix</keyword>
<dbReference type="AlphaFoldDB" id="X8IRH7"/>
<name>X8IRH7_9FIRM</name>
<dbReference type="EMBL" id="JALU01000026">
    <property type="protein sequence ID" value="EUC51616.1"/>
    <property type="molecule type" value="Genomic_DNA"/>
</dbReference>
<protein>
    <submittedName>
        <fullName evidence="2">Uncharacterized protein</fullName>
    </submittedName>
</protein>
<evidence type="ECO:0000313" key="2">
    <source>
        <dbReference type="EMBL" id="EUC51616.1"/>
    </source>
</evidence>
<feature type="transmembrane region" description="Helical" evidence="1">
    <location>
        <begin position="12"/>
        <end position="31"/>
    </location>
</feature>
<accession>X8IRH7</accession>
<evidence type="ECO:0000313" key="3">
    <source>
        <dbReference type="Proteomes" id="UP000022645"/>
    </source>
</evidence>
<keyword evidence="1" id="KW-0812">Transmembrane</keyword>
<reference evidence="2 3" key="1">
    <citation type="submission" date="2014-01" db="EMBL/GenBank/DDBJ databases">
        <authorList>
            <person name="Durkin A.S."/>
            <person name="McCorrison J."/>
            <person name="Torralba M."/>
            <person name="Gillis M."/>
            <person name="Haft D.H."/>
            <person name="Methe B."/>
            <person name="Sutton G."/>
            <person name="Nelson K.E."/>
        </authorList>
    </citation>
    <scope>NUCLEOTIDE SEQUENCE [LARGE SCALE GENOMIC DNA]</scope>
    <source>
        <strain evidence="2 3">ATCC 33093</strain>
    </source>
</reference>
<sequence>MPHNSAERRTFILSRVNFLFLLDIYISGLYVTEYFCHP</sequence>
<evidence type="ECO:0000256" key="1">
    <source>
        <dbReference type="SAM" id="Phobius"/>
    </source>
</evidence>
<dbReference type="Proteomes" id="UP000022645">
    <property type="component" value="Unassembled WGS sequence"/>
</dbReference>
<gene>
    <name evidence="2" type="ORF">HMPREF0581_0068</name>
</gene>
<proteinExistence type="predicted"/>
<organism evidence="2 3">
    <name type="scientific">Mogibacterium timidum ATCC 33093</name>
    <dbReference type="NCBI Taxonomy" id="1401079"/>
    <lineage>
        <taxon>Bacteria</taxon>
        <taxon>Bacillati</taxon>
        <taxon>Bacillota</taxon>
        <taxon>Clostridia</taxon>
        <taxon>Peptostreptococcales</taxon>
        <taxon>Anaerovoracaceae</taxon>
        <taxon>Mogibacterium</taxon>
    </lineage>
</organism>
<keyword evidence="1" id="KW-0472">Membrane</keyword>